<dbReference type="AlphaFoldDB" id="A0A7X9E7M0"/>
<dbReference type="GO" id="GO:0004519">
    <property type="term" value="F:endonuclease activity"/>
    <property type="evidence" value="ECO:0007669"/>
    <property type="project" value="UniProtKB-KW"/>
</dbReference>
<evidence type="ECO:0000256" key="1">
    <source>
        <dbReference type="ARBA" id="ARBA00022722"/>
    </source>
</evidence>
<name>A0A7X9E7M0_UNCKA</name>
<feature type="domain" description="TNase-like" evidence="6">
    <location>
        <begin position="116"/>
        <end position="247"/>
    </location>
</feature>
<evidence type="ECO:0000256" key="2">
    <source>
        <dbReference type="ARBA" id="ARBA00022759"/>
    </source>
</evidence>
<feature type="transmembrane region" description="Helical" evidence="5">
    <location>
        <begin position="9"/>
        <end position="26"/>
    </location>
</feature>
<protein>
    <recommendedName>
        <fullName evidence="6">TNase-like domain-containing protein</fullName>
    </recommendedName>
</protein>
<dbReference type="InterPro" id="IPR035437">
    <property type="entry name" value="SNase_OB-fold_sf"/>
</dbReference>
<keyword evidence="5" id="KW-0472">Membrane</keyword>
<proteinExistence type="predicted"/>
<dbReference type="EMBL" id="JAAZNV010000013">
    <property type="protein sequence ID" value="NMB91965.1"/>
    <property type="molecule type" value="Genomic_DNA"/>
</dbReference>
<keyword evidence="5" id="KW-0812">Transmembrane</keyword>
<comment type="caution">
    <text evidence="7">The sequence shown here is derived from an EMBL/GenBank/DDBJ whole genome shotgun (WGS) entry which is preliminary data.</text>
</comment>
<gene>
    <name evidence="7" type="ORF">GYA37_03945</name>
</gene>
<keyword evidence="1" id="KW-0540">Nuclease</keyword>
<evidence type="ECO:0000259" key="6">
    <source>
        <dbReference type="PROSITE" id="PS50830"/>
    </source>
</evidence>
<sequence>MGNINIKNIFAWIIGVFLLLLGVVGISDKYFFGPLLLVISGILAVPPSFNFINIKLKGKISTSLRIVLAAILFAFGVKFYPPSASNYVPPANNNTSEVKTEQSEVKVNTGVDAETTIEKGIVVSVTDGDTVRINLNGKEVSIRLIGIDTPEISHPSEPVQCYGPEAKKALEELILNKEVILEKDTSDKDKYDRYLRYVWIGEVMINEYMTQNGYGFASAYPPDIKYQNRINAGEQAAKSALKGLWSKDTCNGDVYTGTYKDPNKNVTEPTQPTTNTNSTYVAPVVPTMPQDNNSSTYTCNCKKTCPQMSSCAEAQYQLNVCGCSAKDGDDDGVACDSDCQ</sequence>
<dbReference type="GO" id="GO:0003676">
    <property type="term" value="F:nucleic acid binding"/>
    <property type="evidence" value="ECO:0007669"/>
    <property type="project" value="InterPro"/>
</dbReference>
<organism evidence="7 8">
    <name type="scientific">candidate division WWE3 bacterium</name>
    <dbReference type="NCBI Taxonomy" id="2053526"/>
    <lineage>
        <taxon>Bacteria</taxon>
        <taxon>Katanobacteria</taxon>
    </lineage>
</organism>
<dbReference type="SMART" id="SM00318">
    <property type="entry name" value="SNc"/>
    <property type="match status" value="1"/>
</dbReference>
<dbReference type="Pfam" id="PF00565">
    <property type="entry name" value="SNase"/>
    <property type="match status" value="1"/>
</dbReference>
<dbReference type="InterPro" id="IPR002071">
    <property type="entry name" value="Thermonucl_AS"/>
</dbReference>
<dbReference type="InterPro" id="IPR016071">
    <property type="entry name" value="Staphylococal_nuclease_OB-fold"/>
</dbReference>
<feature type="compositionally biased region" description="Polar residues" evidence="4">
    <location>
        <begin position="264"/>
        <end position="280"/>
    </location>
</feature>
<reference evidence="7 8" key="1">
    <citation type="journal article" date="2020" name="Biotechnol. Biofuels">
        <title>New insights from the biogas microbiome by comprehensive genome-resolved metagenomics of nearly 1600 species originating from multiple anaerobic digesters.</title>
        <authorList>
            <person name="Campanaro S."/>
            <person name="Treu L."/>
            <person name="Rodriguez-R L.M."/>
            <person name="Kovalovszki A."/>
            <person name="Ziels R.M."/>
            <person name="Maus I."/>
            <person name="Zhu X."/>
            <person name="Kougias P.G."/>
            <person name="Basile A."/>
            <person name="Luo G."/>
            <person name="Schluter A."/>
            <person name="Konstantinidis K.T."/>
            <person name="Angelidaki I."/>
        </authorList>
    </citation>
    <scope>NUCLEOTIDE SEQUENCE [LARGE SCALE GENOMIC DNA]</scope>
    <source>
        <strain evidence="7">AS27yjCOA_202</strain>
    </source>
</reference>
<evidence type="ECO:0000256" key="4">
    <source>
        <dbReference type="SAM" id="MobiDB-lite"/>
    </source>
</evidence>
<evidence type="ECO:0000313" key="7">
    <source>
        <dbReference type="EMBL" id="NMB91965.1"/>
    </source>
</evidence>
<feature type="transmembrane region" description="Helical" evidence="5">
    <location>
        <begin position="64"/>
        <end position="81"/>
    </location>
</feature>
<evidence type="ECO:0000256" key="5">
    <source>
        <dbReference type="SAM" id="Phobius"/>
    </source>
</evidence>
<dbReference type="PROSITE" id="PS50830">
    <property type="entry name" value="TNASE_3"/>
    <property type="match status" value="1"/>
</dbReference>
<evidence type="ECO:0000313" key="8">
    <source>
        <dbReference type="Proteomes" id="UP000590542"/>
    </source>
</evidence>
<keyword evidence="3" id="KW-0378">Hydrolase</keyword>
<dbReference type="PANTHER" id="PTHR12302:SF3">
    <property type="entry name" value="SERINE_THREONINE-PROTEIN KINASE 31"/>
    <property type="match status" value="1"/>
</dbReference>
<accession>A0A7X9E7M0</accession>
<evidence type="ECO:0000256" key="3">
    <source>
        <dbReference type="ARBA" id="ARBA00022801"/>
    </source>
</evidence>
<dbReference type="SUPFAM" id="SSF50199">
    <property type="entry name" value="Staphylococcal nuclease"/>
    <property type="match status" value="1"/>
</dbReference>
<feature type="region of interest" description="Disordered" evidence="4">
    <location>
        <begin position="261"/>
        <end position="287"/>
    </location>
</feature>
<dbReference type="PROSITE" id="PS01123">
    <property type="entry name" value="TNASE_1"/>
    <property type="match status" value="1"/>
</dbReference>
<feature type="transmembrane region" description="Helical" evidence="5">
    <location>
        <begin position="32"/>
        <end position="52"/>
    </location>
</feature>
<keyword evidence="2" id="KW-0255">Endonuclease</keyword>
<dbReference type="GO" id="GO:0016787">
    <property type="term" value="F:hydrolase activity"/>
    <property type="evidence" value="ECO:0007669"/>
    <property type="project" value="UniProtKB-KW"/>
</dbReference>
<dbReference type="Proteomes" id="UP000590542">
    <property type="component" value="Unassembled WGS sequence"/>
</dbReference>
<dbReference type="PANTHER" id="PTHR12302">
    <property type="entry name" value="EBNA2 BINDING PROTEIN P100"/>
    <property type="match status" value="1"/>
</dbReference>
<dbReference type="Gene3D" id="2.40.50.90">
    <property type="match status" value="1"/>
</dbReference>
<keyword evidence="5" id="KW-1133">Transmembrane helix</keyword>